<gene>
    <name evidence="2" type="ORF">FC46_GL000417</name>
</gene>
<evidence type="ECO:0000259" key="1">
    <source>
        <dbReference type="PROSITE" id="PS51094"/>
    </source>
</evidence>
<sequence>MNKSAIFSRDAVFTSFQSNQDQLLKEIYDKLLDLGYVKGDFLAHIIEREHNFPTGLDTSTLGENLPNIAIPHTEGEFVNKRLIVPVALENPVVFHNMIRPDEELSVKFLFMLLETNPDGQAKLLSQVMNFLAKTPEEDLRNFLNFKDPDSIYEYLLQNFE</sequence>
<dbReference type="RefSeq" id="WP_057798681.1">
    <property type="nucleotide sequence ID" value="NZ_AZFM01000015.1"/>
</dbReference>
<evidence type="ECO:0000313" key="3">
    <source>
        <dbReference type="Proteomes" id="UP000051036"/>
    </source>
</evidence>
<dbReference type="EMBL" id="AZFM01000015">
    <property type="protein sequence ID" value="KRL90123.1"/>
    <property type="molecule type" value="Genomic_DNA"/>
</dbReference>
<organism evidence="2 3">
    <name type="scientific">Lactobacillus kalixensis DSM 16043</name>
    <dbReference type="NCBI Taxonomy" id="1423763"/>
    <lineage>
        <taxon>Bacteria</taxon>
        <taxon>Bacillati</taxon>
        <taxon>Bacillota</taxon>
        <taxon>Bacilli</taxon>
        <taxon>Lactobacillales</taxon>
        <taxon>Lactobacillaceae</taxon>
        <taxon>Lactobacillus</taxon>
    </lineage>
</organism>
<dbReference type="SUPFAM" id="SSF55804">
    <property type="entry name" value="Phoshotransferase/anion transport protein"/>
    <property type="match status" value="1"/>
</dbReference>
<accession>A0A0R1UKZ7</accession>
<dbReference type="CDD" id="cd00211">
    <property type="entry name" value="PTS_IIA_fru"/>
    <property type="match status" value="1"/>
</dbReference>
<keyword evidence="3" id="KW-1185">Reference proteome</keyword>
<dbReference type="Pfam" id="PF00359">
    <property type="entry name" value="PTS_EIIA_2"/>
    <property type="match status" value="1"/>
</dbReference>
<dbReference type="PROSITE" id="PS51094">
    <property type="entry name" value="PTS_EIIA_TYPE_2"/>
    <property type="match status" value="1"/>
</dbReference>
<feature type="domain" description="PTS EIIA type-2" evidence="1">
    <location>
        <begin position="1"/>
        <end position="158"/>
    </location>
</feature>
<dbReference type="PATRIC" id="fig|1423763.3.peg.421"/>
<protein>
    <submittedName>
        <fullName evidence="2">PTS system IIA</fullName>
    </submittedName>
</protein>
<proteinExistence type="predicted"/>
<dbReference type="STRING" id="1423763.FC46_GL000417"/>
<dbReference type="Gene3D" id="3.40.930.10">
    <property type="entry name" value="Mannitol-specific EII, Chain A"/>
    <property type="match status" value="1"/>
</dbReference>
<dbReference type="AlphaFoldDB" id="A0A0R1UKZ7"/>
<dbReference type="PANTHER" id="PTHR47738">
    <property type="entry name" value="PTS SYSTEM FRUCTOSE-LIKE EIIA COMPONENT-RELATED"/>
    <property type="match status" value="1"/>
</dbReference>
<dbReference type="Proteomes" id="UP000051036">
    <property type="component" value="Unassembled WGS sequence"/>
</dbReference>
<dbReference type="PANTHER" id="PTHR47738:SF3">
    <property type="entry name" value="PHOSPHOTRANSFERASE SYSTEM MANNITOL_FRUCTOSE-SPECIFIC IIA DOMAIN CONTAINING PROTEIN"/>
    <property type="match status" value="1"/>
</dbReference>
<reference evidence="2 3" key="1">
    <citation type="journal article" date="2015" name="Genome Announc.">
        <title>Expanding the biotechnology potential of lactobacilli through comparative genomics of 213 strains and associated genera.</title>
        <authorList>
            <person name="Sun Z."/>
            <person name="Harris H.M."/>
            <person name="McCann A."/>
            <person name="Guo C."/>
            <person name="Argimon S."/>
            <person name="Zhang W."/>
            <person name="Yang X."/>
            <person name="Jeffery I.B."/>
            <person name="Cooney J.C."/>
            <person name="Kagawa T.F."/>
            <person name="Liu W."/>
            <person name="Song Y."/>
            <person name="Salvetti E."/>
            <person name="Wrobel A."/>
            <person name="Rasinkangas P."/>
            <person name="Parkhill J."/>
            <person name="Rea M.C."/>
            <person name="O'Sullivan O."/>
            <person name="Ritari J."/>
            <person name="Douillard F.P."/>
            <person name="Paul Ross R."/>
            <person name="Yang R."/>
            <person name="Briner A.E."/>
            <person name="Felis G.E."/>
            <person name="de Vos W.M."/>
            <person name="Barrangou R."/>
            <person name="Klaenhammer T.R."/>
            <person name="Caufield P.W."/>
            <person name="Cui Y."/>
            <person name="Zhang H."/>
            <person name="O'Toole P.W."/>
        </authorList>
    </citation>
    <scope>NUCLEOTIDE SEQUENCE [LARGE SCALE GENOMIC DNA]</scope>
    <source>
        <strain evidence="2 3">DSM 16043</strain>
    </source>
</reference>
<name>A0A0R1UKZ7_9LACO</name>
<dbReference type="InterPro" id="IPR051541">
    <property type="entry name" value="PTS_SugarTrans_NitroReg"/>
</dbReference>
<comment type="caution">
    <text evidence="2">The sequence shown here is derived from an EMBL/GenBank/DDBJ whole genome shotgun (WGS) entry which is preliminary data.</text>
</comment>
<dbReference type="InterPro" id="IPR016152">
    <property type="entry name" value="PTrfase/Anion_transptr"/>
</dbReference>
<dbReference type="InterPro" id="IPR002178">
    <property type="entry name" value="PTS_EIIA_type-2_dom"/>
</dbReference>
<evidence type="ECO:0000313" key="2">
    <source>
        <dbReference type="EMBL" id="KRL90123.1"/>
    </source>
</evidence>
<dbReference type="OrthoDB" id="370976at2"/>